<dbReference type="Pfam" id="PF00005">
    <property type="entry name" value="ABC_tran"/>
    <property type="match status" value="1"/>
</dbReference>
<feature type="domain" description="ABC transporter" evidence="9">
    <location>
        <begin position="350"/>
        <end position="584"/>
    </location>
</feature>
<evidence type="ECO:0000256" key="4">
    <source>
        <dbReference type="ARBA" id="ARBA00022741"/>
    </source>
</evidence>
<evidence type="ECO:0000256" key="8">
    <source>
        <dbReference type="SAM" id="Phobius"/>
    </source>
</evidence>
<accession>A0A140L9H9</accession>
<evidence type="ECO:0000259" key="10">
    <source>
        <dbReference type="PROSITE" id="PS50929"/>
    </source>
</evidence>
<dbReference type="STRING" id="520762.AN619_07340"/>
<dbReference type="SMART" id="SM00382">
    <property type="entry name" value="AAA"/>
    <property type="match status" value="1"/>
</dbReference>
<evidence type="ECO:0000313" key="11">
    <source>
        <dbReference type="EMBL" id="KXG77204.1"/>
    </source>
</evidence>
<dbReference type="SUPFAM" id="SSF90123">
    <property type="entry name" value="ABC transporter transmembrane region"/>
    <property type="match status" value="1"/>
</dbReference>
<feature type="domain" description="ABC transmembrane type-1" evidence="10">
    <location>
        <begin position="34"/>
        <end position="316"/>
    </location>
</feature>
<evidence type="ECO:0000256" key="3">
    <source>
        <dbReference type="ARBA" id="ARBA00022692"/>
    </source>
</evidence>
<keyword evidence="4" id="KW-0547">Nucleotide-binding</keyword>
<keyword evidence="2" id="KW-0813">Transport</keyword>
<feature type="transmembrane region" description="Helical" evidence="8">
    <location>
        <begin position="29"/>
        <end position="48"/>
    </location>
</feature>
<dbReference type="FunFam" id="3.40.50.300:FF:000287">
    <property type="entry name" value="Multidrug ABC transporter ATP-binding protein"/>
    <property type="match status" value="1"/>
</dbReference>
<feature type="transmembrane region" description="Helical" evidence="8">
    <location>
        <begin position="157"/>
        <end position="190"/>
    </location>
</feature>
<dbReference type="PANTHER" id="PTHR43394">
    <property type="entry name" value="ATP-DEPENDENT PERMEASE MDL1, MITOCHONDRIAL"/>
    <property type="match status" value="1"/>
</dbReference>
<feature type="transmembrane region" description="Helical" evidence="8">
    <location>
        <begin position="69"/>
        <end position="90"/>
    </location>
</feature>
<dbReference type="SUPFAM" id="SSF52540">
    <property type="entry name" value="P-loop containing nucleoside triphosphate hydrolases"/>
    <property type="match status" value="1"/>
</dbReference>
<evidence type="ECO:0000256" key="1">
    <source>
        <dbReference type="ARBA" id="ARBA00004651"/>
    </source>
</evidence>
<dbReference type="InterPro" id="IPR003593">
    <property type="entry name" value="AAA+_ATPase"/>
</dbReference>
<dbReference type="InterPro" id="IPR011527">
    <property type="entry name" value="ABC1_TM_dom"/>
</dbReference>
<reference evidence="11 12" key="1">
    <citation type="submission" date="2015-12" db="EMBL/GenBank/DDBJ databases">
        <title>Draft genome sequence of the thermoanaerobe Thermotalea metallivorans, an isolate from the runoff channel of the Great Artesian Basin, Australia.</title>
        <authorList>
            <person name="Patel B.K."/>
        </authorList>
    </citation>
    <scope>NUCLEOTIDE SEQUENCE [LARGE SCALE GENOMIC DNA]</scope>
    <source>
        <strain evidence="11 12">B2-1</strain>
    </source>
</reference>
<dbReference type="GO" id="GO:0016887">
    <property type="term" value="F:ATP hydrolysis activity"/>
    <property type="evidence" value="ECO:0007669"/>
    <property type="project" value="InterPro"/>
</dbReference>
<dbReference type="OrthoDB" id="9762778at2"/>
<evidence type="ECO:0000256" key="7">
    <source>
        <dbReference type="ARBA" id="ARBA00023136"/>
    </source>
</evidence>
<name>A0A140L9H9_9FIRM</name>
<dbReference type="GO" id="GO:0005524">
    <property type="term" value="F:ATP binding"/>
    <property type="evidence" value="ECO:0007669"/>
    <property type="project" value="UniProtKB-KW"/>
</dbReference>
<keyword evidence="12" id="KW-1185">Reference proteome</keyword>
<dbReference type="AlphaFoldDB" id="A0A140L9H9"/>
<dbReference type="CDD" id="cd18544">
    <property type="entry name" value="ABC_6TM_TmrA_like"/>
    <property type="match status" value="1"/>
</dbReference>
<keyword evidence="3 8" id="KW-0812">Transmembrane</keyword>
<dbReference type="InterPro" id="IPR027417">
    <property type="entry name" value="P-loop_NTPase"/>
</dbReference>
<dbReference type="CDD" id="cd03254">
    <property type="entry name" value="ABCC_Glucan_exporter_like"/>
    <property type="match status" value="1"/>
</dbReference>
<dbReference type="Proteomes" id="UP000070456">
    <property type="component" value="Unassembled WGS sequence"/>
</dbReference>
<evidence type="ECO:0000313" key="12">
    <source>
        <dbReference type="Proteomes" id="UP000070456"/>
    </source>
</evidence>
<dbReference type="EMBL" id="LOEE01000019">
    <property type="protein sequence ID" value="KXG77204.1"/>
    <property type="molecule type" value="Genomic_DNA"/>
</dbReference>
<dbReference type="InterPro" id="IPR017871">
    <property type="entry name" value="ABC_transporter-like_CS"/>
</dbReference>
<gene>
    <name evidence="11" type="ORF">AN619_07340</name>
</gene>
<dbReference type="PROSITE" id="PS50929">
    <property type="entry name" value="ABC_TM1F"/>
    <property type="match status" value="1"/>
</dbReference>
<dbReference type="GO" id="GO:0015421">
    <property type="term" value="F:ABC-type oligopeptide transporter activity"/>
    <property type="evidence" value="ECO:0007669"/>
    <property type="project" value="TreeGrafter"/>
</dbReference>
<dbReference type="PANTHER" id="PTHR43394:SF1">
    <property type="entry name" value="ATP-BINDING CASSETTE SUB-FAMILY B MEMBER 10, MITOCHONDRIAL"/>
    <property type="match status" value="1"/>
</dbReference>
<dbReference type="Gene3D" id="1.20.1560.10">
    <property type="entry name" value="ABC transporter type 1, transmembrane domain"/>
    <property type="match status" value="1"/>
</dbReference>
<keyword evidence="6 8" id="KW-1133">Transmembrane helix</keyword>
<protein>
    <submittedName>
        <fullName evidence="11">Putative ABC transporter ATP-binding protein</fullName>
    </submittedName>
</protein>
<dbReference type="Pfam" id="PF00664">
    <property type="entry name" value="ABC_membrane"/>
    <property type="match status" value="1"/>
</dbReference>
<comment type="subcellular location">
    <subcellularLocation>
        <location evidence="1">Cell membrane</location>
        <topology evidence="1">Multi-pass membrane protein</topology>
    </subcellularLocation>
</comment>
<dbReference type="Gene3D" id="3.40.50.300">
    <property type="entry name" value="P-loop containing nucleotide triphosphate hydrolases"/>
    <property type="match status" value="1"/>
</dbReference>
<dbReference type="PROSITE" id="PS50893">
    <property type="entry name" value="ABC_TRANSPORTER_2"/>
    <property type="match status" value="1"/>
</dbReference>
<feature type="transmembrane region" description="Helical" evidence="8">
    <location>
        <begin position="253"/>
        <end position="274"/>
    </location>
</feature>
<evidence type="ECO:0000256" key="2">
    <source>
        <dbReference type="ARBA" id="ARBA00022448"/>
    </source>
</evidence>
<evidence type="ECO:0000256" key="6">
    <source>
        <dbReference type="ARBA" id="ARBA00022989"/>
    </source>
</evidence>
<dbReference type="PROSITE" id="PS00211">
    <property type="entry name" value="ABC_TRANSPORTER_1"/>
    <property type="match status" value="1"/>
</dbReference>
<dbReference type="InterPro" id="IPR039421">
    <property type="entry name" value="Type_1_exporter"/>
</dbReference>
<dbReference type="GO" id="GO:0005886">
    <property type="term" value="C:plasma membrane"/>
    <property type="evidence" value="ECO:0007669"/>
    <property type="project" value="UniProtKB-SubCell"/>
</dbReference>
<evidence type="ECO:0000259" key="9">
    <source>
        <dbReference type="PROSITE" id="PS50893"/>
    </source>
</evidence>
<keyword evidence="7 8" id="KW-0472">Membrane</keyword>
<dbReference type="RefSeq" id="WP_068555107.1">
    <property type="nucleotide sequence ID" value="NZ_LOEE01000019.1"/>
</dbReference>
<sequence length="588" mass="67798">MHNFFHEERIYKNYDAMLLKRLLTYAKPFQGQLIICIVLLLLIAFLDLSRPYLIKLLIDDYIPKKDIPGIHRMGLLYLFIIFSAFMLNYFQVYLLQYTSNKIIFNIRQEVFSHLQKMSLSFFDKNTVGRLVTRVTNDTEALSEMYTSVLVNLFKDLFIISGAIIVMIKLSFSLSLIVFSIFPFLVAGTILFARTVRPIYREVRTKLAKINSALNENIAGIKTIQIFRKEGYIYREFNKMNREYLDASNQQLKIYALFHPGIELLSTLGLTAILWYGGNQVLQHAMEFGVLFAFISYLKDFFRPIADMSEKYNILQAAMTSSERIFELLDTPADIPQPHHPVVMDTLEGVIEFKNVWFAYQPGEWVLKDVSFKINPGETIAIVGATGSGKSTIIHLLGRFYDIQQGEILIDGINIKDMDLNSLRCNMGMVLQDTFLFSGHMISNIRLNNPSITDEAVQNIAKYVNAHDFIQKLPKQYYEEVQERGSTLSLGQRQLIALARVLAYQPSILILDEATSNIDTETESLIQDAIKKILQGRTSIMIAHRLSTIQHAHRIIVMHKGQIRETGTHQELLEKRGIYYRLYQLQYKE</sequence>
<comment type="caution">
    <text evidence="11">The sequence shown here is derived from an EMBL/GenBank/DDBJ whole genome shotgun (WGS) entry which is preliminary data.</text>
</comment>
<keyword evidence="5 11" id="KW-0067">ATP-binding</keyword>
<dbReference type="InterPro" id="IPR036640">
    <property type="entry name" value="ABC1_TM_sf"/>
</dbReference>
<proteinExistence type="predicted"/>
<dbReference type="InterPro" id="IPR003439">
    <property type="entry name" value="ABC_transporter-like_ATP-bd"/>
</dbReference>
<evidence type="ECO:0000256" key="5">
    <source>
        <dbReference type="ARBA" id="ARBA00022840"/>
    </source>
</evidence>
<organism evidence="11 12">
    <name type="scientific">Thermotalea metallivorans</name>
    <dbReference type="NCBI Taxonomy" id="520762"/>
    <lineage>
        <taxon>Bacteria</taxon>
        <taxon>Bacillati</taxon>
        <taxon>Bacillota</taxon>
        <taxon>Clostridia</taxon>
        <taxon>Peptostreptococcales</taxon>
        <taxon>Thermotaleaceae</taxon>
        <taxon>Thermotalea</taxon>
    </lineage>
</organism>